<comment type="catalytic activity">
    <reaction evidence="6">
        <text>arsenic triglutathione + [thioredoxin]-dithiol + S-adenosyl-L-methionine + 2 H2O = methylarsonous acid + [thioredoxin]-disulfide + 3 glutathione + S-adenosyl-L-homocysteine + H(+)</text>
        <dbReference type="Rhea" id="RHEA:69460"/>
        <dbReference type="Rhea" id="RHEA-COMP:10698"/>
        <dbReference type="Rhea" id="RHEA-COMP:10700"/>
        <dbReference type="ChEBI" id="CHEBI:15377"/>
        <dbReference type="ChEBI" id="CHEBI:15378"/>
        <dbReference type="ChEBI" id="CHEBI:17826"/>
        <dbReference type="ChEBI" id="CHEBI:29950"/>
        <dbReference type="ChEBI" id="CHEBI:50058"/>
        <dbReference type="ChEBI" id="CHEBI:57856"/>
        <dbReference type="ChEBI" id="CHEBI:57925"/>
        <dbReference type="ChEBI" id="CHEBI:59789"/>
        <dbReference type="ChEBI" id="CHEBI:183640"/>
        <dbReference type="EC" id="2.1.1.137"/>
    </reaction>
</comment>
<dbReference type="InterPro" id="IPR026669">
    <property type="entry name" value="Arsenite_MeTrfase-like"/>
</dbReference>
<keyword evidence="10" id="KW-0489">Methyltransferase</keyword>
<evidence type="ECO:0000313" key="10">
    <source>
        <dbReference type="EMBL" id="RZO76662.1"/>
    </source>
</evidence>
<evidence type="ECO:0000259" key="9">
    <source>
        <dbReference type="Pfam" id="PF13847"/>
    </source>
</evidence>
<evidence type="ECO:0000256" key="1">
    <source>
        <dbReference type="ARBA" id="ARBA00022679"/>
    </source>
</evidence>
<dbReference type="CDD" id="cd02440">
    <property type="entry name" value="AdoMet_MTases"/>
    <property type="match status" value="1"/>
</dbReference>
<dbReference type="EC" id="2.1.1.137" evidence="4"/>
<evidence type="ECO:0000256" key="2">
    <source>
        <dbReference type="ARBA" id="ARBA00022691"/>
    </source>
</evidence>
<evidence type="ECO:0000256" key="3">
    <source>
        <dbReference type="ARBA" id="ARBA00034487"/>
    </source>
</evidence>
<comment type="catalytic activity">
    <reaction evidence="8">
        <text>arsenic triglutathione + 3 [thioredoxin]-dithiol + 3 S-adenosyl-L-methionine = trimethylarsine + 3 [thioredoxin]-disulfide + 3 glutathione + 3 S-adenosyl-L-homocysteine + 3 H(+)</text>
        <dbReference type="Rhea" id="RHEA:69432"/>
        <dbReference type="Rhea" id="RHEA-COMP:10698"/>
        <dbReference type="Rhea" id="RHEA-COMP:10700"/>
        <dbReference type="ChEBI" id="CHEBI:15378"/>
        <dbReference type="ChEBI" id="CHEBI:27130"/>
        <dbReference type="ChEBI" id="CHEBI:29950"/>
        <dbReference type="ChEBI" id="CHEBI:50058"/>
        <dbReference type="ChEBI" id="CHEBI:57856"/>
        <dbReference type="ChEBI" id="CHEBI:57925"/>
        <dbReference type="ChEBI" id="CHEBI:59789"/>
        <dbReference type="ChEBI" id="CHEBI:183640"/>
        <dbReference type="EC" id="2.1.1.137"/>
    </reaction>
</comment>
<dbReference type="Gene3D" id="3.40.5.100">
    <property type="match status" value="1"/>
</dbReference>
<dbReference type="PANTHER" id="PTHR43675:SF8">
    <property type="entry name" value="ARSENITE METHYLTRANSFERASE"/>
    <property type="match status" value="1"/>
</dbReference>
<evidence type="ECO:0000313" key="11">
    <source>
        <dbReference type="Proteomes" id="UP000316199"/>
    </source>
</evidence>
<feature type="domain" description="Methyltransferase" evidence="9">
    <location>
        <begin position="68"/>
        <end position="219"/>
    </location>
</feature>
<evidence type="ECO:0000256" key="5">
    <source>
        <dbReference type="ARBA" id="ARBA00034545"/>
    </source>
</evidence>
<keyword evidence="2" id="KW-0949">S-adenosyl-L-methionine</keyword>
<comment type="caution">
    <text evidence="10">The sequence shown here is derived from an EMBL/GenBank/DDBJ whole genome shotgun (WGS) entry which is preliminary data.</text>
</comment>
<dbReference type="SUPFAM" id="SSF53335">
    <property type="entry name" value="S-adenosyl-L-methionine-dependent methyltransferases"/>
    <property type="match status" value="1"/>
</dbReference>
<dbReference type="Pfam" id="PF13847">
    <property type="entry name" value="Methyltransf_31"/>
    <property type="match status" value="1"/>
</dbReference>
<dbReference type="Proteomes" id="UP000316199">
    <property type="component" value="Unassembled WGS sequence"/>
</dbReference>
<dbReference type="GO" id="GO:0032259">
    <property type="term" value="P:methylation"/>
    <property type="evidence" value="ECO:0007669"/>
    <property type="project" value="UniProtKB-KW"/>
</dbReference>
<accession>A0A520S2G4</accession>
<evidence type="ECO:0000256" key="4">
    <source>
        <dbReference type="ARBA" id="ARBA00034521"/>
    </source>
</evidence>
<evidence type="ECO:0000256" key="8">
    <source>
        <dbReference type="ARBA" id="ARBA00048428"/>
    </source>
</evidence>
<organism evidence="10 11">
    <name type="scientific">OM182 bacterium</name>
    <dbReference type="NCBI Taxonomy" id="2510334"/>
    <lineage>
        <taxon>Bacteria</taxon>
        <taxon>Pseudomonadati</taxon>
        <taxon>Pseudomonadota</taxon>
        <taxon>Gammaproteobacteria</taxon>
        <taxon>OMG group</taxon>
        <taxon>OM182 clade</taxon>
    </lineage>
</organism>
<dbReference type="InterPro" id="IPR029063">
    <property type="entry name" value="SAM-dependent_MTases_sf"/>
</dbReference>
<dbReference type="EMBL" id="SHAG01000009">
    <property type="protein sequence ID" value="RZO76662.1"/>
    <property type="molecule type" value="Genomic_DNA"/>
</dbReference>
<comment type="similarity">
    <text evidence="3">Belongs to the methyltransferase superfamily. Arsenite methyltransferase family.</text>
</comment>
<sequence>MNSSDEQTTSKIKDYYTEVLKSNQDLKTSACCPAESMPDYILEISRLIHPEVTHRFYGCGSPIPAAVEGKVVLDLGCGTGRDSFIFSKLVGEYGHVLGIDMTSSQLAIANKYLDYHRNEFGYSCSNTTFHKGYIEDLRAINIEDDSIDIVSSNCVLNLCPDKKKGFQEIFRVLKPGGELYFSDVFCSRRIPKSLQQDSVLLGECLGGAMYVEDFRRLLASLGYHDYRVMSTAKIQINNDDIESKLAGIEFFSMTIRAFKIELEDRCEDYGQVAWYNGGIQETPNQFLLDDHHVFEKDRPMLICSNTARMLSRSRFSPFFKIQGKETKHFGLFDCGPSVVNDNQTTFKDCC</sequence>
<proteinExistence type="inferred from homology"/>
<dbReference type="AlphaFoldDB" id="A0A520S2G4"/>
<dbReference type="GO" id="GO:0030791">
    <property type="term" value="F:arsenite methyltransferase activity"/>
    <property type="evidence" value="ECO:0007669"/>
    <property type="project" value="UniProtKB-EC"/>
</dbReference>
<dbReference type="PANTHER" id="PTHR43675">
    <property type="entry name" value="ARSENITE METHYLTRANSFERASE"/>
    <property type="match status" value="1"/>
</dbReference>
<reference evidence="10 11" key="1">
    <citation type="submission" date="2019-02" db="EMBL/GenBank/DDBJ databases">
        <title>Prokaryotic population dynamics and viral predation in marine succession experiment using metagenomics: the confinement effect.</title>
        <authorList>
            <person name="Haro-Moreno J.M."/>
            <person name="Rodriguez-Valera F."/>
            <person name="Lopez-Perez M."/>
        </authorList>
    </citation>
    <scope>NUCLEOTIDE SEQUENCE [LARGE SCALE GENOMIC DNA]</scope>
    <source>
        <strain evidence="10">MED-G157</strain>
    </source>
</reference>
<evidence type="ECO:0000256" key="6">
    <source>
        <dbReference type="ARBA" id="ARBA00047941"/>
    </source>
</evidence>
<dbReference type="InterPro" id="IPR025714">
    <property type="entry name" value="Methyltranfer_dom"/>
</dbReference>
<comment type="catalytic activity">
    <reaction evidence="7">
        <text>arsenic triglutathione + 2 [thioredoxin]-dithiol + 2 S-adenosyl-L-methionine + H2O = dimethylarsinous acid + 2 [thioredoxin]-disulfide + 3 glutathione + 2 S-adenosyl-L-homocysteine + 2 H(+)</text>
        <dbReference type="Rhea" id="RHEA:69464"/>
        <dbReference type="Rhea" id="RHEA-COMP:10698"/>
        <dbReference type="Rhea" id="RHEA-COMP:10700"/>
        <dbReference type="ChEBI" id="CHEBI:15377"/>
        <dbReference type="ChEBI" id="CHEBI:15378"/>
        <dbReference type="ChEBI" id="CHEBI:23808"/>
        <dbReference type="ChEBI" id="CHEBI:29950"/>
        <dbReference type="ChEBI" id="CHEBI:50058"/>
        <dbReference type="ChEBI" id="CHEBI:57856"/>
        <dbReference type="ChEBI" id="CHEBI:57925"/>
        <dbReference type="ChEBI" id="CHEBI:59789"/>
        <dbReference type="ChEBI" id="CHEBI:183640"/>
        <dbReference type="EC" id="2.1.1.137"/>
    </reaction>
</comment>
<dbReference type="Gene3D" id="3.40.50.150">
    <property type="entry name" value="Vaccinia Virus protein VP39"/>
    <property type="match status" value="1"/>
</dbReference>
<protein>
    <recommendedName>
        <fullName evidence="5">Arsenite methyltransferase</fullName>
        <ecNumber evidence="4">2.1.1.137</ecNumber>
    </recommendedName>
</protein>
<gene>
    <name evidence="10" type="ORF">EVA68_03730</name>
</gene>
<name>A0A520S2G4_9GAMM</name>
<evidence type="ECO:0000256" key="7">
    <source>
        <dbReference type="ARBA" id="ARBA00047943"/>
    </source>
</evidence>
<keyword evidence="1 10" id="KW-0808">Transferase</keyword>